<dbReference type="GO" id="GO:0003697">
    <property type="term" value="F:single-stranded DNA binding"/>
    <property type="evidence" value="ECO:0007669"/>
    <property type="project" value="TreeGrafter"/>
</dbReference>
<dbReference type="SUPFAM" id="SSF52980">
    <property type="entry name" value="Restriction endonuclease-like"/>
    <property type="match status" value="1"/>
</dbReference>
<keyword evidence="4" id="KW-0238">DNA-binding</keyword>
<protein>
    <submittedName>
        <fullName evidence="9">DNA repair protein, putative</fullName>
    </submittedName>
</protein>
<evidence type="ECO:0000256" key="5">
    <source>
        <dbReference type="ARBA" id="ARBA00023204"/>
    </source>
</evidence>
<evidence type="ECO:0000256" key="3">
    <source>
        <dbReference type="ARBA" id="ARBA00022763"/>
    </source>
</evidence>
<keyword evidence="10" id="KW-1185">Reference proteome</keyword>
<evidence type="ECO:0000256" key="6">
    <source>
        <dbReference type="ARBA" id="ARBA00023242"/>
    </source>
</evidence>
<dbReference type="InterPro" id="IPR047260">
    <property type="entry name" value="ERCC1-like_central_dom"/>
</dbReference>
<keyword evidence="6" id="KW-0539">Nucleus</keyword>
<comment type="caution">
    <text evidence="9">The sequence shown here is derived from an EMBL/GenBank/DDBJ whole genome shotgun (WGS) entry which is preliminary data.</text>
</comment>
<organism evidence="9 10">
    <name type="scientific">Trypanosoma equiperdum</name>
    <dbReference type="NCBI Taxonomy" id="5694"/>
    <lineage>
        <taxon>Eukaryota</taxon>
        <taxon>Discoba</taxon>
        <taxon>Euglenozoa</taxon>
        <taxon>Kinetoplastea</taxon>
        <taxon>Metakinetoplastina</taxon>
        <taxon>Trypanosomatida</taxon>
        <taxon>Trypanosomatidae</taxon>
        <taxon>Trypanosoma</taxon>
    </lineage>
</organism>
<evidence type="ECO:0000313" key="10">
    <source>
        <dbReference type="Proteomes" id="UP000195570"/>
    </source>
</evidence>
<evidence type="ECO:0000256" key="4">
    <source>
        <dbReference type="ARBA" id="ARBA00023125"/>
    </source>
</evidence>
<feature type="domain" description="ERCC1-like central" evidence="8">
    <location>
        <begin position="11"/>
        <end position="131"/>
    </location>
</feature>
<sequence>MPPLPRGVVKVVGALRGDNIIRIMQRHRYVIEEADDPTYDFLCGGTCVVFVDDADDLSDAARRTKVSQQLSVLKTHTGASWRCVVLLLRVVSEEVRPDILAWLNLHCSVEQGCGVMLFWTDEECAAYLEGLSDSNVATADYCVGVRRDSTPMQLLIDALTQTPQLMTRNDVVRAVNSFGSVAGLLTATAEQLTELPGFAQKKAGRLHAVLNAPFNTSRCLVADVLQRDQDESNDESSERRPAQETMKQALRCIYDREDEDVQEGGQ</sequence>
<dbReference type="GO" id="GO:0070522">
    <property type="term" value="C:ERCC4-ERCC1 complex"/>
    <property type="evidence" value="ECO:0007669"/>
    <property type="project" value="TreeGrafter"/>
</dbReference>
<dbReference type="Proteomes" id="UP000195570">
    <property type="component" value="Unassembled WGS sequence"/>
</dbReference>
<dbReference type="InterPro" id="IPR004579">
    <property type="entry name" value="ERCC1/RAD10/SWI10"/>
</dbReference>
<evidence type="ECO:0000256" key="7">
    <source>
        <dbReference type="SAM" id="MobiDB-lite"/>
    </source>
</evidence>
<proteinExistence type="inferred from homology"/>
<reference evidence="9" key="1">
    <citation type="submission" date="2016-09" db="EMBL/GenBank/DDBJ databases">
        <authorList>
            <person name="Hebert L."/>
            <person name="Moumen B."/>
        </authorList>
    </citation>
    <scope>NUCLEOTIDE SEQUENCE [LARGE SCALE GENOMIC DNA]</scope>
    <source>
        <strain evidence="9">OVI</strain>
    </source>
</reference>
<dbReference type="GO" id="GO:0070914">
    <property type="term" value="P:UV-damage excision repair"/>
    <property type="evidence" value="ECO:0007669"/>
    <property type="project" value="TreeGrafter"/>
</dbReference>
<feature type="region of interest" description="Disordered" evidence="7">
    <location>
        <begin position="227"/>
        <end position="249"/>
    </location>
</feature>
<dbReference type="EMBL" id="CZPT02001511">
    <property type="protein sequence ID" value="SCU70688.1"/>
    <property type="molecule type" value="Genomic_DNA"/>
</dbReference>
<dbReference type="GO" id="GO:0003684">
    <property type="term" value="F:damaged DNA binding"/>
    <property type="evidence" value="ECO:0007669"/>
    <property type="project" value="InterPro"/>
</dbReference>
<evidence type="ECO:0000256" key="2">
    <source>
        <dbReference type="ARBA" id="ARBA00008283"/>
    </source>
</evidence>
<dbReference type="PANTHER" id="PTHR12749">
    <property type="entry name" value="EXCISION REPAIR CROSS-COMPLEMENTING 1 ERCC1"/>
    <property type="match status" value="1"/>
</dbReference>
<dbReference type="Gene3D" id="1.10.150.20">
    <property type="entry name" value="5' to 3' exonuclease, C-terminal subdomain"/>
    <property type="match status" value="1"/>
</dbReference>
<dbReference type="RefSeq" id="XP_067081460.1">
    <property type="nucleotide sequence ID" value="XM_067225359.1"/>
</dbReference>
<keyword evidence="5" id="KW-0234">DNA repair</keyword>
<dbReference type="GO" id="GO:0006312">
    <property type="term" value="P:mitotic recombination"/>
    <property type="evidence" value="ECO:0007669"/>
    <property type="project" value="TreeGrafter"/>
</dbReference>
<dbReference type="GeneID" id="92376202"/>
<evidence type="ECO:0000259" key="8">
    <source>
        <dbReference type="Pfam" id="PF03834"/>
    </source>
</evidence>
<comment type="similarity">
    <text evidence="2">Belongs to the ERCC1/RAD10/SWI10 family.</text>
</comment>
<dbReference type="GO" id="GO:0006302">
    <property type="term" value="P:double-strand break repair"/>
    <property type="evidence" value="ECO:0007669"/>
    <property type="project" value="UniProtKB-ARBA"/>
</dbReference>
<accession>A0A1G4IEH2</accession>
<feature type="compositionally biased region" description="Basic and acidic residues" evidence="7">
    <location>
        <begin position="227"/>
        <end position="242"/>
    </location>
</feature>
<comment type="subcellular location">
    <subcellularLocation>
        <location evidence="1">Nucleus</location>
    </subcellularLocation>
</comment>
<keyword evidence="3" id="KW-0227">DNA damage</keyword>
<dbReference type="InterPro" id="IPR010994">
    <property type="entry name" value="RuvA_2-like"/>
</dbReference>
<dbReference type="AlphaFoldDB" id="A0A1G4IEH2"/>
<dbReference type="GO" id="GO:0000110">
    <property type="term" value="C:nucleotide-excision repair factor 1 complex"/>
    <property type="evidence" value="ECO:0007669"/>
    <property type="project" value="TreeGrafter"/>
</dbReference>
<dbReference type="VEuPathDB" id="TriTrypDB:TEOVI_000226200"/>
<dbReference type="PANTHER" id="PTHR12749:SF0">
    <property type="entry name" value="DNA EXCISION REPAIR PROTEIN ERCC-1"/>
    <property type="match status" value="1"/>
</dbReference>
<dbReference type="InterPro" id="IPR011335">
    <property type="entry name" value="Restrct_endonuc-II-like"/>
</dbReference>
<evidence type="ECO:0000313" key="9">
    <source>
        <dbReference type="EMBL" id="SCU70688.1"/>
    </source>
</evidence>
<dbReference type="SUPFAM" id="SSF47781">
    <property type="entry name" value="RuvA domain 2-like"/>
    <property type="match status" value="1"/>
</dbReference>
<dbReference type="Pfam" id="PF03834">
    <property type="entry name" value="Rad10"/>
    <property type="match status" value="1"/>
</dbReference>
<evidence type="ECO:0000256" key="1">
    <source>
        <dbReference type="ARBA" id="ARBA00004123"/>
    </source>
</evidence>
<name>A0A1G4IEH2_TRYEQ</name>
<gene>
    <name evidence="9" type="ORF">TEOVI_000226200</name>
</gene>